<sequence length="456" mass="50584">MAKVYKVVDPLQPGTSTQGLETDWSKCVLCQEDTSEVLHCPAESTRATQGAGYKTVAELLVGFDRIGCLPNSINLSRLDDGNGIEETLQRHKAKWHDSCSLLYNRTKLQRTEKRKKHQEDAADDSADSSRKVTRKSAGKKSASAETCFFCDKPAPDGESLTRKASTFGLDINIRKAAMKLQDKSLLAKLSVGDLIAQKARYHLPCLLSLYNRARETKTYEESGRDKMNHGLAFAELVSYIEDTRMDSLVAPIFKLSDLVDLYTTRLEQLLTDVAGRVHSTDLKKRVLAYFPDMEAHKQGRDVVLISHEDVGQALRKACEHDADGNAVHLAGAANIVRRDMFKMKNQFGGSFEPNSQEDSVPVSLLALVVMVLNGPNIKAQSSSSTMPQPVLTISQLLMSNSMVRRRENQQAPCTTRHNQGRETPLRTRNRGLCKCQKAALQCTVYARCQCGGQCSE</sequence>
<keyword evidence="3" id="KW-1185">Reference proteome</keyword>
<gene>
    <name evidence="2" type="ORF">GWK47_005313</name>
</gene>
<dbReference type="PANTHER" id="PTHR47018:SF1">
    <property type="entry name" value="TESMIN_TSO1-LIKE CXC DOMAIN-CONTAINING PROTEIN"/>
    <property type="match status" value="1"/>
</dbReference>
<dbReference type="Proteomes" id="UP000770661">
    <property type="component" value="Unassembled WGS sequence"/>
</dbReference>
<feature type="region of interest" description="Disordered" evidence="1">
    <location>
        <begin position="110"/>
        <end position="137"/>
    </location>
</feature>
<dbReference type="EMBL" id="JACEEZ010007536">
    <property type="protein sequence ID" value="KAG0723979.1"/>
    <property type="molecule type" value="Genomic_DNA"/>
</dbReference>
<comment type="caution">
    <text evidence="2">The sequence shown here is derived from an EMBL/GenBank/DDBJ whole genome shotgun (WGS) entry which is preliminary data.</text>
</comment>
<evidence type="ECO:0000313" key="3">
    <source>
        <dbReference type="Proteomes" id="UP000770661"/>
    </source>
</evidence>
<proteinExistence type="predicted"/>
<name>A0A8J5CWS2_CHIOP</name>
<evidence type="ECO:0000256" key="1">
    <source>
        <dbReference type="SAM" id="MobiDB-lite"/>
    </source>
</evidence>
<organism evidence="2 3">
    <name type="scientific">Chionoecetes opilio</name>
    <name type="common">Atlantic snow crab</name>
    <name type="synonym">Cancer opilio</name>
    <dbReference type="NCBI Taxonomy" id="41210"/>
    <lineage>
        <taxon>Eukaryota</taxon>
        <taxon>Metazoa</taxon>
        <taxon>Ecdysozoa</taxon>
        <taxon>Arthropoda</taxon>
        <taxon>Crustacea</taxon>
        <taxon>Multicrustacea</taxon>
        <taxon>Malacostraca</taxon>
        <taxon>Eumalacostraca</taxon>
        <taxon>Eucarida</taxon>
        <taxon>Decapoda</taxon>
        <taxon>Pleocyemata</taxon>
        <taxon>Brachyura</taxon>
        <taxon>Eubrachyura</taxon>
        <taxon>Majoidea</taxon>
        <taxon>Majidae</taxon>
        <taxon>Chionoecetes</taxon>
    </lineage>
</organism>
<dbReference type="OrthoDB" id="7297429at2759"/>
<dbReference type="AlphaFoldDB" id="A0A8J5CWS2"/>
<reference evidence="2" key="1">
    <citation type="submission" date="2020-07" db="EMBL/GenBank/DDBJ databases">
        <title>The High-quality genome of the commercially important snow crab, Chionoecetes opilio.</title>
        <authorList>
            <person name="Jeong J.-H."/>
            <person name="Ryu S."/>
        </authorList>
    </citation>
    <scope>NUCLEOTIDE SEQUENCE</scope>
    <source>
        <strain evidence="2">MADBK_172401_WGS</strain>
        <tissue evidence="2">Digestive gland</tissue>
    </source>
</reference>
<dbReference type="PANTHER" id="PTHR47018">
    <property type="entry name" value="CXC DOMAIN-CONTAINING PROTEIN-RELATED"/>
    <property type="match status" value="1"/>
</dbReference>
<evidence type="ECO:0000313" key="2">
    <source>
        <dbReference type="EMBL" id="KAG0723979.1"/>
    </source>
</evidence>
<protein>
    <submittedName>
        <fullName evidence="2">Uncharacterized protein</fullName>
    </submittedName>
</protein>
<accession>A0A8J5CWS2</accession>